<keyword evidence="5" id="KW-0378">Hydrolase</keyword>
<comment type="subcellular location">
    <subcellularLocation>
        <location evidence="1">Cell outer membrane</location>
    </subcellularLocation>
</comment>
<evidence type="ECO:0000313" key="5">
    <source>
        <dbReference type="EMBL" id="OEL10416.1"/>
    </source>
</evidence>
<dbReference type="SUPFAM" id="SSF56935">
    <property type="entry name" value="Porins"/>
    <property type="match status" value="1"/>
</dbReference>
<proteinExistence type="predicted"/>
<keyword evidence="4" id="KW-0732">Signal</keyword>
<dbReference type="EMBL" id="MKGI01000077">
    <property type="protein sequence ID" value="OEL10416.1"/>
    <property type="molecule type" value="Genomic_DNA"/>
</dbReference>
<keyword evidence="5" id="KW-0645">Protease</keyword>
<dbReference type="PATRIC" id="fig|237258.4.peg.690"/>
<dbReference type="AlphaFoldDB" id="A0A1E5UBW2"/>
<sequence length="945" mass="106751">MIKKLSIISIFGILSFSALQAQTTVYAYLKDAQGKPVENAEVDLRDSDNDVTADKIGYFQFVDMKPGHYSITISKPGFEHKIIEFDVNANEKKKDLGSISLAPSLDMADLGVITIDDSDTQDSDNGSTQPTVGLLSSGRDAFANVAAFELGAYWFRPRGVDNRFEDILFNGVSMSKNDDGRVDFSNWGGLNDVTRYPLENVENLTPSEFTFGNLGGVTYYNTRASSYRKGTSLAYSLTNRSYFHRAMATYNSGLNKKGWAYSISASRRWAEEGVIEGTYQDAYAYFLSVEKRLGERHALNFTAFGSPTYRGSNSPNTQEVYDLAGKNYNSYWGWQDGEKRNSRIRKVFEPVFQMAHYWKIGKSSNLNSTFSYQQGEDARSRLDWFHGADPNPTYYRKLPSYIFAPTTYDDSDGGYNITAAEFNAYLPLYARGIYDWRQNKAGQQIDWASLYNANLNNLEKGAVYTMVEDVNRDKTINFVSHFDTRLKDNWKLNVNFNYQNLKSDNFRRIKDLLGAAYANNLDAFGGDKPFNVDGMSTRVYKGDRTQYSYILNRDAAALNISTELDLKRWNFVLSGFSSYSESFRDGHYRNHFYLNNSKGKSDVYNSLDYGAKGKLTYKINGRNFLVANGAYFTLAPTLNEIFINPRVNDFVTPNLQNQEIASSDFSYITRGQVLKLRLTGYYTSIKNSTEISRYFAEGIQLGTDATAQDAFVAEILSGIDKKYMGAEFAADVKITPTLTSVLVVSYGDYTISNNPTAYVSIDSDLYPNGYDEIGTAKLKGYKVAGTPQKAASLSFRYNSTKYWWFGMSANYLMDQYLDFSALNRTPNFYTDPTTGDNYIHPVTGQVVTQSDVDALNKQKKFDDQFMLNANIGKSFLFGKYRVGASLSVNNILNNRDYVTGGFEQGRKSNFTESYVDNVISPVSLFGPKLWYDRGTTFFANVYLRF</sequence>
<dbReference type="Gene3D" id="2.40.170.20">
    <property type="entry name" value="TonB-dependent receptor, beta-barrel domain"/>
    <property type="match status" value="1"/>
</dbReference>
<dbReference type="Pfam" id="PF13620">
    <property type="entry name" value="CarboxypepD_reg"/>
    <property type="match status" value="1"/>
</dbReference>
<keyword evidence="6" id="KW-1185">Reference proteome</keyword>
<feature type="signal peptide" evidence="4">
    <location>
        <begin position="1"/>
        <end position="21"/>
    </location>
</feature>
<dbReference type="GO" id="GO:0004180">
    <property type="term" value="F:carboxypeptidase activity"/>
    <property type="evidence" value="ECO:0007669"/>
    <property type="project" value="UniProtKB-KW"/>
</dbReference>
<evidence type="ECO:0000313" key="6">
    <source>
        <dbReference type="Proteomes" id="UP000095601"/>
    </source>
</evidence>
<dbReference type="InterPro" id="IPR036942">
    <property type="entry name" value="Beta-barrel_TonB_sf"/>
</dbReference>
<dbReference type="GO" id="GO:0009279">
    <property type="term" value="C:cell outer membrane"/>
    <property type="evidence" value="ECO:0007669"/>
    <property type="project" value="UniProtKB-SubCell"/>
</dbReference>
<dbReference type="KEGG" id="cnr:EB819_12045"/>
<dbReference type="Gene3D" id="2.60.40.1120">
    <property type="entry name" value="Carboxypeptidase-like, regulatory domain"/>
    <property type="match status" value="1"/>
</dbReference>
<name>A0A1E5UBW2_9FLAO</name>
<keyword evidence="3" id="KW-0998">Cell outer membrane</keyword>
<gene>
    <name evidence="5" type="ORF">BHF72_0508</name>
</gene>
<keyword evidence="5" id="KW-0121">Carboxypeptidase</keyword>
<dbReference type="InterPro" id="IPR008969">
    <property type="entry name" value="CarboxyPept-like_regulatory"/>
</dbReference>
<evidence type="ECO:0000256" key="2">
    <source>
        <dbReference type="ARBA" id="ARBA00023136"/>
    </source>
</evidence>
<keyword evidence="2" id="KW-0472">Membrane</keyword>
<dbReference type="STRING" id="237258.SAMN04489756_10841"/>
<accession>A0A1E5UBW2</accession>
<dbReference type="Proteomes" id="UP000095601">
    <property type="component" value="Unassembled WGS sequence"/>
</dbReference>
<feature type="chain" id="PRO_5009186801" evidence="4">
    <location>
        <begin position="22"/>
        <end position="945"/>
    </location>
</feature>
<dbReference type="RefSeq" id="WP_069800061.1">
    <property type="nucleotide sequence ID" value="NZ_CP034157.1"/>
</dbReference>
<organism evidence="5 6">
    <name type="scientific">Cloacibacterium normanense</name>
    <dbReference type="NCBI Taxonomy" id="237258"/>
    <lineage>
        <taxon>Bacteria</taxon>
        <taxon>Pseudomonadati</taxon>
        <taxon>Bacteroidota</taxon>
        <taxon>Flavobacteriia</taxon>
        <taxon>Flavobacteriales</taxon>
        <taxon>Weeksellaceae</taxon>
    </lineage>
</organism>
<evidence type="ECO:0000256" key="4">
    <source>
        <dbReference type="SAM" id="SignalP"/>
    </source>
</evidence>
<protein>
    <submittedName>
        <fullName evidence="5">Carboxypeptidase regulatory-like domain protein</fullName>
    </submittedName>
</protein>
<evidence type="ECO:0000256" key="1">
    <source>
        <dbReference type="ARBA" id="ARBA00004442"/>
    </source>
</evidence>
<dbReference type="SUPFAM" id="SSF49464">
    <property type="entry name" value="Carboxypeptidase regulatory domain-like"/>
    <property type="match status" value="1"/>
</dbReference>
<comment type="caution">
    <text evidence="5">The sequence shown here is derived from an EMBL/GenBank/DDBJ whole genome shotgun (WGS) entry which is preliminary data.</text>
</comment>
<reference evidence="5 6" key="1">
    <citation type="submission" date="2016-09" db="EMBL/GenBank/DDBJ databases">
        <authorList>
            <person name="Capua I."/>
            <person name="De Benedictis P."/>
            <person name="Joannis T."/>
            <person name="Lombin L.H."/>
            <person name="Cattoli G."/>
        </authorList>
    </citation>
    <scope>NUCLEOTIDE SEQUENCE [LARGE SCALE GENOMIC DNA]</scope>
    <source>
        <strain evidence="5 6">NRS-1</strain>
    </source>
</reference>
<dbReference type="OrthoDB" id="1453181at2"/>
<evidence type="ECO:0000256" key="3">
    <source>
        <dbReference type="ARBA" id="ARBA00023237"/>
    </source>
</evidence>